<comment type="caution">
    <text evidence="1">The sequence shown here is derived from an EMBL/GenBank/DDBJ whole genome shotgun (WGS) entry which is preliminary data.</text>
</comment>
<organism evidence="1">
    <name type="scientific">marine sediment metagenome</name>
    <dbReference type="NCBI Taxonomy" id="412755"/>
    <lineage>
        <taxon>unclassified sequences</taxon>
        <taxon>metagenomes</taxon>
        <taxon>ecological metagenomes</taxon>
    </lineage>
</organism>
<name>X1JPG0_9ZZZZ</name>
<dbReference type="EMBL" id="BARU01040961">
    <property type="protein sequence ID" value="GAH83330.1"/>
    <property type="molecule type" value="Genomic_DNA"/>
</dbReference>
<protein>
    <submittedName>
        <fullName evidence="1">Uncharacterized protein</fullName>
    </submittedName>
</protein>
<proteinExistence type="predicted"/>
<accession>X1JPG0</accession>
<evidence type="ECO:0000313" key="1">
    <source>
        <dbReference type="EMBL" id="GAH83330.1"/>
    </source>
</evidence>
<dbReference type="AlphaFoldDB" id="X1JPG0"/>
<feature type="non-terminal residue" evidence="1">
    <location>
        <position position="228"/>
    </location>
</feature>
<reference evidence="1" key="1">
    <citation type="journal article" date="2014" name="Front. Microbiol.">
        <title>High frequency of phylogenetically diverse reductive dehalogenase-homologous genes in deep subseafloor sedimentary metagenomes.</title>
        <authorList>
            <person name="Kawai M."/>
            <person name="Futagami T."/>
            <person name="Toyoda A."/>
            <person name="Takaki Y."/>
            <person name="Nishi S."/>
            <person name="Hori S."/>
            <person name="Arai W."/>
            <person name="Tsubouchi T."/>
            <person name="Morono Y."/>
            <person name="Uchiyama I."/>
            <person name="Ito T."/>
            <person name="Fujiyama A."/>
            <person name="Inagaki F."/>
            <person name="Takami H."/>
        </authorList>
    </citation>
    <scope>NUCLEOTIDE SEQUENCE</scope>
    <source>
        <strain evidence="1">Expedition CK06-06</strain>
    </source>
</reference>
<sequence>LTNTDNAWVYDQTILKLGRYYRESGGQYNYYDVPELTSWGTEFHIDAFYHYLHHKYGDIYIDRSGQKVMSMINTPTVSYAINEVNVTINGTTENLGIYFNSSNDVQEVYLDGDPIYYFTDKTARVYPYSGNKKIRVIFGTPISTHVRTSNSNITNTTFLSSTEFFVEFNGRNQTDGKMKVYWNTAKPISLLLDGNTLTEDVSWTWNSSISEISVNYSHNGAKQNLTII</sequence>
<gene>
    <name evidence="1" type="ORF">S03H2_63250</name>
</gene>
<feature type="non-terminal residue" evidence="1">
    <location>
        <position position="1"/>
    </location>
</feature>